<dbReference type="FunCoup" id="A0A482WRS1">
    <property type="interactions" value="50"/>
</dbReference>
<dbReference type="Gene3D" id="1.10.8.20">
    <property type="entry name" value="N-terminal domain of phosphatidylinositol transfer protein sec14p"/>
    <property type="match status" value="1"/>
</dbReference>
<dbReference type="OrthoDB" id="1434354at2759"/>
<gene>
    <name evidence="2" type="ORF">LSTR_LSTR013669</name>
</gene>
<dbReference type="InterPro" id="IPR036273">
    <property type="entry name" value="CRAL/TRIO_N_dom_sf"/>
</dbReference>
<keyword evidence="3" id="KW-1185">Reference proteome</keyword>
<dbReference type="PRINTS" id="PR00180">
    <property type="entry name" value="CRETINALDHBP"/>
</dbReference>
<protein>
    <recommendedName>
        <fullName evidence="1">CRAL-TRIO domain-containing protein</fullName>
    </recommendedName>
</protein>
<feature type="domain" description="CRAL-TRIO" evidence="1">
    <location>
        <begin position="110"/>
        <end position="273"/>
    </location>
</feature>
<dbReference type="InterPro" id="IPR036865">
    <property type="entry name" value="CRAL-TRIO_dom_sf"/>
</dbReference>
<dbReference type="SMART" id="SM01100">
    <property type="entry name" value="CRAL_TRIO_N"/>
    <property type="match status" value="1"/>
</dbReference>
<dbReference type="Pfam" id="PF00650">
    <property type="entry name" value="CRAL_TRIO"/>
    <property type="match status" value="1"/>
</dbReference>
<comment type="caution">
    <text evidence="2">The sequence shown here is derived from an EMBL/GenBank/DDBJ whole genome shotgun (WGS) entry which is preliminary data.</text>
</comment>
<accession>A0A482WRS1</accession>
<evidence type="ECO:0000313" key="3">
    <source>
        <dbReference type="Proteomes" id="UP000291343"/>
    </source>
</evidence>
<dbReference type="EMBL" id="QKKF02026764">
    <property type="protein sequence ID" value="RZF36244.1"/>
    <property type="molecule type" value="Genomic_DNA"/>
</dbReference>
<reference evidence="2 3" key="1">
    <citation type="journal article" date="2017" name="Gigascience">
        <title>Genome sequence of the small brown planthopper, Laodelphax striatellus.</title>
        <authorList>
            <person name="Zhu J."/>
            <person name="Jiang F."/>
            <person name="Wang X."/>
            <person name="Yang P."/>
            <person name="Bao Y."/>
            <person name="Zhao W."/>
            <person name="Wang W."/>
            <person name="Lu H."/>
            <person name="Wang Q."/>
            <person name="Cui N."/>
            <person name="Li J."/>
            <person name="Chen X."/>
            <person name="Luo L."/>
            <person name="Yu J."/>
            <person name="Kang L."/>
            <person name="Cui F."/>
        </authorList>
    </citation>
    <scope>NUCLEOTIDE SEQUENCE [LARGE SCALE GENOMIC DNA]</scope>
    <source>
        <strain evidence="2">Lst14</strain>
    </source>
</reference>
<dbReference type="InParanoid" id="A0A482WRS1"/>
<evidence type="ECO:0000259" key="1">
    <source>
        <dbReference type="PROSITE" id="PS50191"/>
    </source>
</evidence>
<dbReference type="SMART" id="SM00516">
    <property type="entry name" value="SEC14"/>
    <property type="match status" value="1"/>
</dbReference>
<dbReference type="CDD" id="cd00170">
    <property type="entry name" value="SEC14"/>
    <property type="match status" value="1"/>
</dbReference>
<dbReference type="AlphaFoldDB" id="A0A482WRS1"/>
<dbReference type="Gene3D" id="3.40.525.10">
    <property type="entry name" value="CRAL-TRIO lipid binding domain"/>
    <property type="match status" value="1"/>
</dbReference>
<proteinExistence type="predicted"/>
<dbReference type="PROSITE" id="PS50191">
    <property type="entry name" value="CRAL_TRIO"/>
    <property type="match status" value="1"/>
</dbReference>
<dbReference type="SMR" id="A0A482WRS1"/>
<dbReference type="Proteomes" id="UP000291343">
    <property type="component" value="Unassembled WGS sequence"/>
</dbReference>
<dbReference type="InterPro" id="IPR011074">
    <property type="entry name" value="CRAL/TRIO_N_dom"/>
</dbReference>
<dbReference type="STRING" id="195883.A0A482WRS1"/>
<dbReference type="GO" id="GO:1902936">
    <property type="term" value="F:phosphatidylinositol bisphosphate binding"/>
    <property type="evidence" value="ECO:0007669"/>
    <property type="project" value="TreeGrafter"/>
</dbReference>
<dbReference type="PANTHER" id="PTHR10174:SF120">
    <property type="entry name" value="CELLULAR RETINALDEHYDE BINDING PROTEIN"/>
    <property type="match status" value="1"/>
</dbReference>
<dbReference type="SUPFAM" id="SSF46938">
    <property type="entry name" value="CRAL/TRIO N-terminal domain"/>
    <property type="match status" value="1"/>
</dbReference>
<dbReference type="InterPro" id="IPR001251">
    <property type="entry name" value="CRAL-TRIO_dom"/>
</dbReference>
<dbReference type="PANTHER" id="PTHR10174">
    <property type="entry name" value="ALPHA-TOCOPHEROL TRANSFER PROTEIN-RELATED"/>
    <property type="match status" value="1"/>
</dbReference>
<organism evidence="2 3">
    <name type="scientific">Laodelphax striatellus</name>
    <name type="common">Small brown planthopper</name>
    <name type="synonym">Delphax striatella</name>
    <dbReference type="NCBI Taxonomy" id="195883"/>
    <lineage>
        <taxon>Eukaryota</taxon>
        <taxon>Metazoa</taxon>
        <taxon>Ecdysozoa</taxon>
        <taxon>Arthropoda</taxon>
        <taxon>Hexapoda</taxon>
        <taxon>Insecta</taxon>
        <taxon>Pterygota</taxon>
        <taxon>Neoptera</taxon>
        <taxon>Paraneoptera</taxon>
        <taxon>Hemiptera</taxon>
        <taxon>Auchenorrhyncha</taxon>
        <taxon>Fulgoroidea</taxon>
        <taxon>Delphacidae</taxon>
        <taxon>Criomorphinae</taxon>
        <taxon>Laodelphax</taxon>
    </lineage>
</organism>
<dbReference type="Gene3D" id="1.20.5.1200">
    <property type="entry name" value="Alpha-tocopherol transfer"/>
    <property type="match status" value="1"/>
</dbReference>
<name>A0A482WRS1_LAOST</name>
<sequence>MTTTRVIMSYPWGQKCNKDSYICTLAAEVLGVAKSELREDESGRAQALNQLREWIKKNYDIQYCRTDDSFLLRFLRVKKFSVPMAQTTILKYLNLRQTFPHLCMGLDFLNPPVKQLIEAGYIFASPIRDSQGRRVIIGIANNFNPYKYSNEDMAKAHLVTYETRLEDEESQIMGFTHFGDLKGVSAAHITLWGPTEFATVIKWGEQSVPMRHKEIHLINVPAALRYVYDFARTRFSPKIRNRFTVHTSLEDCHTKLDPKVLPKEYGGVVPMTDMIEMWKKEVASKRDKLLSLDKMKLLNNKNISAHNQLNNAKNKSEIMNLTGSFKKLEVD</sequence>
<dbReference type="SUPFAM" id="SSF52087">
    <property type="entry name" value="CRAL/TRIO domain"/>
    <property type="match status" value="1"/>
</dbReference>
<dbReference type="GO" id="GO:0016020">
    <property type="term" value="C:membrane"/>
    <property type="evidence" value="ECO:0007669"/>
    <property type="project" value="TreeGrafter"/>
</dbReference>
<evidence type="ECO:0000313" key="2">
    <source>
        <dbReference type="EMBL" id="RZF36244.1"/>
    </source>
</evidence>